<evidence type="ECO:0008006" key="4">
    <source>
        <dbReference type="Google" id="ProtNLM"/>
    </source>
</evidence>
<dbReference type="RefSeq" id="WP_131960692.1">
    <property type="nucleotide sequence ID" value="NZ_SMFL01000010.1"/>
</dbReference>
<evidence type="ECO:0000313" key="3">
    <source>
        <dbReference type="Proteomes" id="UP000294850"/>
    </source>
</evidence>
<sequence length="229" mass="25539">MKNITAAILLFLVLTGSSCQLDNLQPDPIIIVDPPFATLIGKDSITSGNYLGIGINEEAQKIYSATQSLGQTDSITHINIVSNFSVNLADLQGRIPLYDYIVFDEAKGTDSGVQLSFESGKVKSIYLNSGKSIKQWPSNSTVELSVRIGDRATDVYPKLVKIRNNGTYAHKFERLLLATKTLSTPYDVLMARSPQWYFVRRTGAGLWELIKIHFKDGKVLYIEVDKYRN</sequence>
<accession>A0A4R5DDQ9</accession>
<dbReference type="OrthoDB" id="795899at2"/>
<dbReference type="AlphaFoldDB" id="A0A4R5DDQ9"/>
<comment type="caution">
    <text evidence="2">The sequence shown here is derived from an EMBL/GenBank/DDBJ whole genome shotgun (WGS) entry which is preliminary data.</text>
</comment>
<proteinExistence type="predicted"/>
<evidence type="ECO:0000256" key="1">
    <source>
        <dbReference type="SAM" id="SignalP"/>
    </source>
</evidence>
<dbReference type="Proteomes" id="UP000294850">
    <property type="component" value="Unassembled WGS sequence"/>
</dbReference>
<name>A0A4R5DDQ9_9BACT</name>
<gene>
    <name evidence="2" type="ORF">E0F88_23285</name>
</gene>
<dbReference type="PROSITE" id="PS51257">
    <property type="entry name" value="PROKAR_LIPOPROTEIN"/>
    <property type="match status" value="1"/>
</dbReference>
<reference evidence="2 3" key="1">
    <citation type="submission" date="2019-03" db="EMBL/GenBank/DDBJ databases">
        <title>Dyadobacter AR-3-6 sp. nov., isolated from arctic soil.</title>
        <authorList>
            <person name="Chaudhary D.K."/>
        </authorList>
    </citation>
    <scope>NUCLEOTIDE SEQUENCE [LARGE SCALE GENOMIC DNA]</scope>
    <source>
        <strain evidence="2 3">AR-3-6</strain>
    </source>
</reference>
<keyword evidence="3" id="KW-1185">Reference proteome</keyword>
<feature type="chain" id="PRO_5020797059" description="NigD-like C-terminal beta sandwich domain-containing protein" evidence="1">
    <location>
        <begin position="22"/>
        <end position="229"/>
    </location>
</feature>
<protein>
    <recommendedName>
        <fullName evidence="4">NigD-like C-terminal beta sandwich domain-containing protein</fullName>
    </recommendedName>
</protein>
<evidence type="ECO:0000313" key="2">
    <source>
        <dbReference type="EMBL" id="TDE11982.1"/>
    </source>
</evidence>
<feature type="signal peptide" evidence="1">
    <location>
        <begin position="1"/>
        <end position="21"/>
    </location>
</feature>
<keyword evidence="1" id="KW-0732">Signal</keyword>
<dbReference type="EMBL" id="SMFL01000010">
    <property type="protein sequence ID" value="TDE11982.1"/>
    <property type="molecule type" value="Genomic_DNA"/>
</dbReference>
<organism evidence="2 3">
    <name type="scientific">Dyadobacter psychrotolerans</name>
    <dbReference type="NCBI Taxonomy" id="2541721"/>
    <lineage>
        <taxon>Bacteria</taxon>
        <taxon>Pseudomonadati</taxon>
        <taxon>Bacteroidota</taxon>
        <taxon>Cytophagia</taxon>
        <taxon>Cytophagales</taxon>
        <taxon>Spirosomataceae</taxon>
        <taxon>Dyadobacter</taxon>
    </lineage>
</organism>